<dbReference type="Proteomes" id="UP001148786">
    <property type="component" value="Unassembled WGS sequence"/>
</dbReference>
<reference evidence="2" key="1">
    <citation type="submission" date="2022-07" db="EMBL/GenBank/DDBJ databases">
        <title>Genome Sequence of Agrocybe chaxingu.</title>
        <authorList>
            <person name="Buettner E."/>
        </authorList>
    </citation>
    <scope>NUCLEOTIDE SEQUENCE</scope>
    <source>
        <strain evidence="2">MP-N11</strain>
    </source>
</reference>
<organism evidence="2 3">
    <name type="scientific">Agrocybe chaxingu</name>
    <dbReference type="NCBI Taxonomy" id="84603"/>
    <lineage>
        <taxon>Eukaryota</taxon>
        <taxon>Fungi</taxon>
        <taxon>Dikarya</taxon>
        <taxon>Basidiomycota</taxon>
        <taxon>Agaricomycotina</taxon>
        <taxon>Agaricomycetes</taxon>
        <taxon>Agaricomycetidae</taxon>
        <taxon>Agaricales</taxon>
        <taxon>Agaricineae</taxon>
        <taxon>Strophariaceae</taxon>
        <taxon>Agrocybe</taxon>
    </lineage>
</organism>
<dbReference type="AlphaFoldDB" id="A0A9W8JKP8"/>
<protein>
    <submittedName>
        <fullName evidence="2">Uncharacterized protein</fullName>
    </submittedName>
</protein>
<evidence type="ECO:0000313" key="2">
    <source>
        <dbReference type="EMBL" id="KAJ3483396.1"/>
    </source>
</evidence>
<feature type="region of interest" description="Disordered" evidence="1">
    <location>
        <begin position="1"/>
        <end position="98"/>
    </location>
</feature>
<feature type="compositionally biased region" description="Acidic residues" evidence="1">
    <location>
        <begin position="51"/>
        <end position="69"/>
    </location>
</feature>
<evidence type="ECO:0000256" key="1">
    <source>
        <dbReference type="SAM" id="MobiDB-lite"/>
    </source>
</evidence>
<proteinExistence type="predicted"/>
<sequence length="98" mass="11420">MTSIVSQGCAGIDGQAPGTFRKRSLTYRGLREERKRHRDSEKNSTARELVEQSEELEERAEETETEEEEGKNLKMNEGTAPKEPELERRAYSRVRRRH</sequence>
<keyword evidence="3" id="KW-1185">Reference proteome</keyword>
<gene>
    <name evidence="2" type="ORF">NLJ89_g12066</name>
</gene>
<evidence type="ECO:0000313" key="3">
    <source>
        <dbReference type="Proteomes" id="UP001148786"/>
    </source>
</evidence>
<accession>A0A9W8JKP8</accession>
<dbReference type="OrthoDB" id="425925at2759"/>
<feature type="compositionally biased region" description="Basic and acidic residues" evidence="1">
    <location>
        <begin position="70"/>
        <end position="90"/>
    </location>
</feature>
<comment type="caution">
    <text evidence="2">The sequence shown here is derived from an EMBL/GenBank/DDBJ whole genome shotgun (WGS) entry which is preliminary data.</text>
</comment>
<name>A0A9W8JKP8_9AGAR</name>
<dbReference type="EMBL" id="JANKHO010003458">
    <property type="protein sequence ID" value="KAJ3483396.1"/>
    <property type="molecule type" value="Genomic_DNA"/>
</dbReference>
<feature type="compositionally biased region" description="Basic and acidic residues" evidence="1">
    <location>
        <begin position="29"/>
        <end position="50"/>
    </location>
</feature>